<keyword evidence="3" id="KW-1185">Reference proteome</keyword>
<evidence type="ECO:0000313" key="3">
    <source>
        <dbReference type="Proteomes" id="UP001497623"/>
    </source>
</evidence>
<dbReference type="Proteomes" id="UP001497623">
    <property type="component" value="Unassembled WGS sequence"/>
</dbReference>
<keyword evidence="1" id="KW-0472">Membrane</keyword>
<protein>
    <submittedName>
        <fullName evidence="2">Uncharacterized protein</fullName>
    </submittedName>
</protein>
<dbReference type="EMBL" id="CAXKWB010001124">
    <property type="protein sequence ID" value="CAL4063396.1"/>
    <property type="molecule type" value="Genomic_DNA"/>
</dbReference>
<reference evidence="2 3" key="1">
    <citation type="submission" date="2024-05" db="EMBL/GenBank/DDBJ databases">
        <authorList>
            <person name="Wallberg A."/>
        </authorList>
    </citation>
    <scope>NUCLEOTIDE SEQUENCE [LARGE SCALE GENOMIC DNA]</scope>
</reference>
<comment type="caution">
    <text evidence="2">The sequence shown here is derived from an EMBL/GenBank/DDBJ whole genome shotgun (WGS) entry which is preliminary data.</text>
</comment>
<evidence type="ECO:0000256" key="1">
    <source>
        <dbReference type="SAM" id="Phobius"/>
    </source>
</evidence>
<proteinExistence type="predicted"/>
<sequence>FSSELLRSCHSVVKGKIDAYLKARNYTSSTILETAEQEMDTTLEEIIFEPVGTAPVFLTNDHGYHWYILIIICVLMFLVIICIVCRKYYSFISRCYRLLCQELLL</sequence>
<dbReference type="AlphaFoldDB" id="A0AAV2PUJ5"/>
<feature type="transmembrane region" description="Helical" evidence="1">
    <location>
        <begin position="64"/>
        <end position="84"/>
    </location>
</feature>
<gene>
    <name evidence="2" type="ORF">MNOR_LOCUS3330</name>
</gene>
<name>A0AAV2PUJ5_MEGNR</name>
<keyword evidence="1" id="KW-0812">Transmembrane</keyword>
<feature type="non-terminal residue" evidence="2">
    <location>
        <position position="1"/>
    </location>
</feature>
<accession>A0AAV2PUJ5</accession>
<evidence type="ECO:0000313" key="2">
    <source>
        <dbReference type="EMBL" id="CAL4063396.1"/>
    </source>
</evidence>
<organism evidence="2 3">
    <name type="scientific">Meganyctiphanes norvegica</name>
    <name type="common">Northern krill</name>
    <name type="synonym">Thysanopoda norvegica</name>
    <dbReference type="NCBI Taxonomy" id="48144"/>
    <lineage>
        <taxon>Eukaryota</taxon>
        <taxon>Metazoa</taxon>
        <taxon>Ecdysozoa</taxon>
        <taxon>Arthropoda</taxon>
        <taxon>Crustacea</taxon>
        <taxon>Multicrustacea</taxon>
        <taxon>Malacostraca</taxon>
        <taxon>Eumalacostraca</taxon>
        <taxon>Eucarida</taxon>
        <taxon>Euphausiacea</taxon>
        <taxon>Euphausiidae</taxon>
        <taxon>Meganyctiphanes</taxon>
    </lineage>
</organism>
<keyword evidence="1" id="KW-1133">Transmembrane helix</keyword>